<dbReference type="Pfam" id="PF20113">
    <property type="entry name" value="DUF6503"/>
    <property type="match status" value="1"/>
</dbReference>
<dbReference type="AlphaFoldDB" id="A0A5J4IZJ3"/>
<dbReference type="Proteomes" id="UP000326509">
    <property type="component" value="Unassembled WGS sequence"/>
</dbReference>
<name>A0A5J4IZJ3_9FLAO</name>
<accession>A0A5J4IZJ3</accession>
<gene>
    <name evidence="1" type="ORF">ULMA_10890</name>
</gene>
<keyword evidence="2" id="KW-1185">Reference proteome</keyword>
<dbReference type="InterPro" id="IPR045444">
    <property type="entry name" value="DUF6503"/>
</dbReference>
<evidence type="ECO:0000313" key="1">
    <source>
        <dbReference type="EMBL" id="GER58981.1"/>
    </source>
</evidence>
<comment type="caution">
    <text evidence="1">The sequence shown here is derived from an EMBL/GenBank/DDBJ whole genome shotgun (WGS) entry which is preliminary data.</text>
</comment>
<dbReference type="EMBL" id="BKCG01000002">
    <property type="protein sequence ID" value="GER58981.1"/>
    <property type="molecule type" value="Genomic_DNA"/>
</dbReference>
<dbReference type="RefSeq" id="WP_151673060.1">
    <property type="nucleotide sequence ID" value="NZ_BKCG01000002.1"/>
</dbReference>
<evidence type="ECO:0000313" key="2">
    <source>
        <dbReference type="Proteomes" id="UP000326509"/>
    </source>
</evidence>
<proteinExistence type="predicted"/>
<reference evidence="1 2" key="1">
    <citation type="submission" date="2019-08" db="EMBL/GenBank/DDBJ databases">
        <title>Draft genome sequence of Ulvibacter marinus type strain NBRC 109484.</title>
        <authorList>
            <person name="Kawano K."/>
            <person name="Ushijima N."/>
            <person name="Kihara M."/>
            <person name="Itoh H."/>
        </authorList>
    </citation>
    <scope>NUCLEOTIDE SEQUENCE [LARGE SCALE GENOMIC DNA]</scope>
    <source>
        <strain evidence="1 2">NBRC 109484</strain>
    </source>
</reference>
<dbReference type="OrthoDB" id="282859at2"/>
<sequence length="264" mass="29788">MKKQLLVLGLAIAFVSCKNDTKTTSENLTISKTEVEAVEKREYPASVLAVMNAHGGLEKWNTMNNICFAFDGKGGEEVHTVSLKNRKSKIETDNWTIGSDGETIWVLENEEGSYKGNAAFYNNLMFYFYSMPFVLSDDGIVYTDMPQKELEGKMYNATKISFNDGVGYSSTDDYILFSDPKTNQMSWLAYTATGASKTKSDKFSYIKYGEWQNVNGLQLPETLTWYNVENNEPKDKRNDLVFKKVTLTETIIDDSVFAKPEGAK</sequence>
<organism evidence="1 2">
    <name type="scientific">Patiriisocius marinus</name>
    <dbReference type="NCBI Taxonomy" id="1397112"/>
    <lineage>
        <taxon>Bacteria</taxon>
        <taxon>Pseudomonadati</taxon>
        <taxon>Bacteroidota</taxon>
        <taxon>Flavobacteriia</taxon>
        <taxon>Flavobacteriales</taxon>
        <taxon>Flavobacteriaceae</taxon>
        <taxon>Patiriisocius</taxon>
    </lineage>
</organism>
<protein>
    <submittedName>
        <fullName evidence="1">Uncharacterized protein</fullName>
    </submittedName>
</protein>
<dbReference type="PROSITE" id="PS51257">
    <property type="entry name" value="PROKAR_LIPOPROTEIN"/>
    <property type="match status" value="1"/>
</dbReference>